<dbReference type="PANTHER" id="PTHR39186">
    <property type="entry name" value="DUF2071 FAMILY PROTEIN"/>
    <property type="match status" value="1"/>
</dbReference>
<accession>A0ABD5VH86</accession>
<sequence>MPIAVRPLSLALSDACLAHWPVSTGTIRSRIPDWTEPDRFDDSAWVSAIMVSIDRFDAFGFPVRRDVEAVILRTYVITPAGQRAIHFLSLDVNDRLVADAMRNLFRLPAHHASVGRREEGDRTEVLTRRRGDDRARLAVTFTPAGEPGRTAPDTLSSFLVERERYVATGPLGSRLVGSVGHPPWPVQPADATVTERSLLDAAGIDPAGEPSLVHYSPGVEMAIGTLERA</sequence>
<name>A0ABD5VH86_9EURY</name>
<evidence type="ECO:0000313" key="1">
    <source>
        <dbReference type="EMBL" id="MFC6954411.1"/>
    </source>
</evidence>
<dbReference type="Pfam" id="PF09844">
    <property type="entry name" value="DUF2071"/>
    <property type="match status" value="1"/>
</dbReference>
<dbReference type="EMBL" id="JBHSXN010000003">
    <property type="protein sequence ID" value="MFC6954411.1"/>
    <property type="molecule type" value="Genomic_DNA"/>
</dbReference>
<gene>
    <name evidence="1" type="ORF">ACFQGB_16225</name>
</gene>
<protein>
    <submittedName>
        <fullName evidence="1">YqjF family protein</fullName>
    </submittedName>
</protein>
<dbReference type="AlphaFoldDB" id="A0ABD5VH86"/>
<comment type="caution">
    <text evidence="1">The sequence shown here is derived from an EMBL/GenBank/DDBJ whole genome shotgun (WGS) entry which is preliminary data.</text>
</comment>
<dbReference type="InterPro" id="IPR018644">
    <property type="entry name" value="DUF2071"/>
</dbReference>
<organism evidence="1 2">
    <name type="scientific">Halorubellus litoreus</name>
    <dbReference type="NCBI Taxonomy" id="755308"/>
    <lineage>
        <taxon>Archaea</taxon>
        <taxon>Methanobacteriati</taxon>
        <taxon>Methanobacteriota</taxon>
        <taxon>Stenosarchaea group</taxon>
        <taxon>Halobacteria</taxon>
        <taxon>Halobacteriales</taxon>
        <taxon>Halorubellaceae</taxon>
        <taxon>Halorubellus</taxon>
    </lineage>
</organism>
<dbReference type="Proteomes" id="UP001596395">
    <property type="component" value="Unassembled WGS sequence"/>
</dbReference>
<proteinExistence type="predicted"/>
<keyword evidence="2" id="KW-1185">Reference proteome</keyword>
<evidence type="ECO:0000313" key="2">
    <source>
        <dbReference type="Proteomes" id="UP001596395"/>
    </source>
</evidence>
<dbReference type="RefSeq" id="WP_336351360.1">
    <property type="nucleotide sequence ID" value="NZ_JAZAQL010000003.1"/>
</dbReference>
<dbReference type="PANTHER" id="PTHR39186:SF1">
    <property type="entry name" value="DUF2071 DOMAIN-CONTAINING PROTEIN"/>
    <property type="match status" value="1"/>
</dbReference>
<reference evidence="1 2" key="1">
    <citation type="journal article" date="2019" name="Int. J. Syst. Evol. Microbiol.">
        <title>The Global Catalogue of Microorganisms (GCM) 10K type strain sequencing project: providing services to taxonomists for standard genome sequencing and annotation.</title>
        <authorList>
            <consortium name="The Broad Institute Genomics Platform"/>
            <consortium name="The Broad Institute Genome Sequencing Center for Infectious Disease"/>
            <person name="Wu L."/>
            <person name="Ma J."/>
        </authorList>
    </citation>
    <scope>NUCLEOTIDE SEQUENCE [LARGE SCALE GENOMIC DNA]</scope>
    <source>
        <strain evidence="1 2">GX26</strain>
    </source>
</reference>